<evidence type="ECO:0000259" key="3">
    <source>
        <dbReference type="Pfam" id="PF07992"/>
    </source>
</evidence>
<dbReference type="SUPFAM" id="SSF51905">
    <property type="entry name" value="FAD/NAD(P)-binding domain"/>
    <property type="match status" value="1"/>
</dbReference>
<dbReference type="PRINTS" id="PR00469">
    <property type="entry name" value="PNDRDTASEII"/>
</dbReference>
<evidence type="ECO:0000256" key="2">
    <source>
        <dbReference type="ARBA" id="ARBA00023002"/>
    </source>
</evidence>
<sequence>MYLDRPTGERATIALEGVFLQIGLVPNTEWIGGAVSLSRHGEIEVDAKSATSEPGVFAAGDVPTVPFKQIAIAVEKGTEASLGAFERLMLSSVEDNAPAQAAQPALITA</sequence>
<evidence type="ECO:0000313" key="4">
    <source>
        <dbReference type="EMBL" id="VVD77654.1"/>
    </source>
</evidence>
<keyword evidence="2" id="KW-0560">Oxidoreductase</keyword>
<dbReference type="Gene3D" id="3.50.50.60">
    <property type="entry name" value="FAD/NAD(P)-binding domain"/>
    <property type="match status" value="2"/>
</dbReference>
<dbReference type="Pfam" id="PF07992">
    <property type="entry name" value="Pyr_redox_2"/>
    <property type="match status" value="1"/>
</dbReference>
<dbReference type="PRINTS" id="PR00368">
    <property type="entry name" value="FADPNR"/>
</dbReference>
<organism evidence="4 5">
    <name type="scientific">Pandoraea terrigena</name>
    <dbReference type="NCBI Taxonomy" id="2508292"/>
    <lineage>
        <taxon>Bacteria</taxon>
        <taxon>Pseudomonadati</taxon>
        <taxon>Pseudomonadota</taxon>
        <taxon>Betaproteobacteria</taxon>
        <taxon>Burkholderiales</taxon>
        <taxon>Burkholderiaceae</taxon>
        <taxon>Pandoraea</taxon>
    </lineage>
</organism>
<dbReference type="EMBL" id="CABPRU010000002">
    <property type="protein sequence ID" value="VVD77654.1"/>
    <property type="molecule type" value="Genomic_DNA"/>
</dbReference>
<keyword evidence="1" id="KW-0285">Flavoprotein</keyword>
<gene>
    <name evidence="4" type="ORF">PTE31013_00933</name>
</gene>
<dbReference type="InterPro" id="IPR036188">
    <property type="entry name" value="FAD/NAD-bd_sf"/>
</dbReference>
<keyword evidence="5" id="KW-1185">Reference proteome</keyword>
<evidence type="ECO:0000256" key="1">
    <source>
        <dbReference type="ARBA" id="ARBA00022630"/>
    </source>
</evidence>
<protein>
    <submittedName>
        <fullName evidence="4">Alkyl hydroperoxide reductase</fullName>
    </submittedName>
</protein>
<proteinExistence type="predicted"/>
<dbReference type="InterPro" id="IPR050097">
    <property type="entry name" value="Ferredoxin-NADP_redctase_2"/>
</dbReference>
<name>A0A5E4STS5_9BURK</name>
<dbReference type="Proteomes" id="UP000334380">
    <property type="component" value="Unassembled WGS sequence"/>
</dbReference>
<evidence type="ECO:0000313" key="5">
    <source>
        <dbReference type="Proteomes" id="UP000334380"/>
    </source>
</evidence>
<dbReference type="AlphaFoldDB" id="A0A5E4STS5"/>
<accession>A0A5E4STS5</accession>
<dbReference type="PANTHER" id="PTHR48105">
    <property type="entry name" value="THIOREDOXIN REDUCTASE 1-RELATED-RELATED"/>
    <property type="match status" value="1"/>
</dbReference>
<dbReference type="GO" id="GO:0016491">
    <property type="term" value="F:oxidoreductase activity"/>
    <property type="evidence" value="ECO:0007669"/>
    <property type="project" value="UniProtKB-KW"/>
</dbReference>
<reference evidence="4 5" key="1">
    <citation type="submission" date="2019-08" db="EMBL/GenBank/DDBJ databases">
        <authorList>
            <person name="Peeters C."/>
        </authorList>
    </citation>
    <scope>NUCLEOTIDE SEQUENCE [LARGE SCALE GENOMIC DNA]</scope>
    <source>
        <strain evidence="4 5">LMG 31013</strain>
    </source>
</reference>
<feature type="domain" description="FAD/NAD(P)-binding" evidence="3">
    <location>
        <begin position="8"/>
        <end position="77"/>
    </location>
</feature>
<dbReference type="InterPro" id="IPR023753">
    <property type="entry name" value="FAD/NAD-binding_dom"/>
</dbReference>